<feature type="region of interest" description="Disordered" evidence="1">
    <location>
        <begin position="27"/>
        <end position="53"/>
    </location>
</feature>
<dbReference type="STRING" id="484498.SAMN05421686_105176"/>
<name>A0A1N7MGP1_9GAMM</name>
<evidence type="ECO:0000313" key="2">
    <source>
        <dbReference type="EMBL" id="SIS85316.1"/>
    </source>
</evidence>
<dbReference type="Proteomes" id="UP000185639">
    <property type="component" value="Unassembled WGS sequence"/>
</dbReference>
<feature type="compositionally biased region" description="Basic and acidic residues" evidence="1">
    <location>
        <begin position="41"/>
        <end position="51"/>
    </location>
</feature>
<gene>
    <name evidence="2" type="ORF">SAMN05421686_105176</name>
</gene>
<organism evidence="2 3">
    <name type="scientific">Thalassolituus maritimus</name>
    <dbReference type="NCBI Taxonomy" id="484498"/>
    <lineage>
        <taxon>Bacteria</taxon>
        <taxon>Pseudomonadati</taxon>
        <taxon>Pseudomonadota</taxon>
        <taxon>Gammaproteobacteria</taxon>
        <taxon>Oceanospirillales</taxon>
        <taxon>Oceanospirillaceae</taxon>
        <taxon>Thalassolituus</taxon>
    </lineage>
</organism>
<dbReference type="EMBL" id="FTOH01000005">
    <property type="protein sequence ID" value="SIS85316.1"/>
    <property type="molecule type" value="Genomic_DNA"/>
</dbReference>
<dbReference type="RefSeq" id="WP_076515510.1">
    <property type="nucleotide sequence ID" value="NZ_FTOH01000005.1"/>
</dbReference>
<evidence type="ECO:0000313" key="3">
    <source>
        <dbReference type="Proteomes" id="UP000185639"/>
    </source>
</evidence>
<evidence type="ECO:0000256" key="1">
    <source>
        <dbReference type="SAM" id="MobiDB-lite"/>
    </source>
</evidence>
<dbReference type="OrthoDB" id="9846650at2"/>
<accession>A0A1N7MGP1</accession>
<protein>
    <submittedName>
        <fullName evidence="2">Uncharacterized protein</fullName>
    </submittedName>
</protein>
<reference evidence="3" key="1">
    <citation type="submission" date="2017-01" db="EMBL/GenBank/DDBJ databases">
        <authorList>
            <person name="Varghese N."/>
            <person name="Submissions S."/>
        </authorList>
    </citation>
    <scope>NUCLEOTIDE SEQUENCE [LARGE SCALE GENOMIC DNA]</scope>
    <source>
        <strain evidence="3">DSM 24913</strain>
    </source>
</reference>
<keyword evidence="3" id="KW-1185">Reference proteome</keyword>
<dbReference type="AlphaFoldDB" id="A0A1N7MGP1"/>
<proteinExistence type="predicted"/>
<sequence length="440" mass="45961">MASFFESELSKSLLVLAMAGTLAACGGSDSNSDNDNDDHSDEEHHDDEHAHTGGRLIYSVSDDSGLNMYDQTAEEADAFSTDVVTTSATGATLVLAKSGLTAAMLDNGAVSIVDSGLEHLAEEDGHTHEVSSEATTLTSGITMVVATHEYFSAFDGMASTVIDAEDGTAVTAPSSDAYPTLALTGGHFLTFTNGIDGAIDLEVVEANGDSLETPVTLSCASGGITTSAQTEHLTQVLCGNDTLLTLIAEEGETETEFYTDSDAEAGFDSLTATFSENDVIAAWNSTTGAITLTNAHGDHPHSTDVTENVDAESILAVTPVGDHDTEVLGVLAGDGVFTALFYTVEDESVTVESKDTFIINSEATWTSADKLLAGATAFLAVNTEANELYYMDAHDGSDYHVHGSAIANEDLASVSSAVFAFAGGEHEHEDEEGEEHDHEE</sequence>